<dbReference type="GO" id="GO:0005315">
    <property type="term" value="F:phosphate transmembrane transporter activity"/>
    <property type="evidence" value="ECO:0007669"/>
    <property type="project" value="InterPro"/>
</dbReference>
<accession>A0A9W8UJE8</accession>
<keyword evidence="6 7" id="KW-0472">Membrane</keyword>
<name>A0A9W8UJE8_AKAMU</name>
<keyword evidence="4 7" id="KW-0812">Transmembrane</keyword>
<dbReference type="Pfam" id="PF01384">
    <property type="entry name" value="PHO4"/>
    <property type="match status" value="1"/>
</dbReference>
<comment type="subcellular location">
    <subcellularLocation>
        <location evidence="1">Membrane</location>
        <topology evidence="1">Multi-pass membrane protein</topology>
    </subcellularLocation>
</comment>
<gene>
    <name evidence="8" type="ORF">LMH87_009289</name>
</gene>
<evidence type="ECO:0000313" key="9">
    <source>
        <dbReference type="Proteomes" id="UP001144673"/>
    </source>
</evidence>
<keyword evidence="5 7" id="KW-1133">Transmembrane helix</keyword>
<evidence type="ECO:0008006" key="10">
    <source>
        <dbReference type="Google" id="ProtNLM"/>
    </source>
</evidence>
<dbReference type="AlphaFoldDB" id="A0A9W8UJE8"/>
<comment type="caution">
    <text evidence="8">The sequence shown here is derived from an EMBL/GenBank/DDBJ whole genome shotgun (WGS) entry which is preliminary data.</text>
</comment>
<dbReference type="PANTHER" id="PTHR11101:SF55">
    <property type="entry name" value="PHOSPHATE TRANSPORTER"/>
    <property type="match status" value="1"/>
</dbReference>
<dbReference type="GO" id="GO:0035435">
    <property type="term" value="P:phosphate ion transmembrane transport"/>
    <property type="evidence" value="ECO:0007669"/>
    <property type="project" value="TreeGrafter"/>
</dbReference>
<evidence type="ECO:0000313" key="8">
    <source>
        <dbReference type="EMBL" id="KAJ4152769.1"/>
    </source>
</evidence>
<sequence length="118" mass="12477">MAEGIMYSLDWLFAIGVLFFLLSAWAIGANDVANLYVTSVSLRSLTLVQAGCLAVLTEFIGAIALGEKVTETIRKGVFTLDPFKDSPGTLILAMVIAEAGSAIWLTACTRAGFPVSTT</sequence>
<evidence type="ECO:0000256" key="5">
    <source>
        <dbReference type="ARBA" id="ARBA00022989"/>
    </source>
</evidence>
<dbReference type="EMBL" id="JAJHUN010000008">
    <property type="protein sequence ID" value="KAJ4152769.1"/>
    <property type="molecule type" value="Genomic_DNA"/>
</dbReference>
<dbReference type="InterPro" id="IPR001204">
    <property type="entry name" value="Phos_transporter"/>
</dbReference>
<keyword evidence="3" id="KW-0592">Phosphate transport</keyword>
<evidence type="ECO:0000256" key="1">
    <source>
        <dbReference type="ARBA" id="ARBA00004141"/>
    </source>
</evidence>
<protein>
    <recommendedName>
        <fullName evidence="10">Phosphate transporter</fullName>
    </recommendedName>
</protein>
<organism evidence="8 9">
    <name type="scientific">Akanthomyces muscarius</name>
    <name type="common">Entomopathogenic fungus</name>
    <name type="synonym">Lecanicillium muscarium</name>
    <dbReference type="NCBI Taxonomy" id="2231603"/>
    <lineage>
        <taxon>Eukaryota</taxon>
        <taxon>Fungi</taxon>
        <taxon>Dikarya</taxon>
        <taxon>Ascomycota</taxon>
        <taxon>Pezizomycotina</taxon>
        <taxon>Sordariomycetes</taxon>
        <taxon>Hypocreomycetidae</taxon>
        <taxon>Hypocreales</taxon>
        <taxon>Cordycipitaceae</taxon>
        <taxon>Akanthomyces</taxon>
    </lineage>
</organism>
<feature type="transmembrane region" description="Helical" evidence="7">
    <location>
        <begin position="7"/>
        <end position="27"/>
    </location>
</feature>
<evidence type="ECO:0000256" key="4">
    <source>
        <dbReference type="ARBA" id="ARBA00022692"/>
    </source>
</evidence>
<dbReference type="KEGG" id="amus:LMH87_009289"/>
<dbReference type="GO" id="GO:0016020">
    <property type="term" value="C:membrane"/>
    <property type="evidence" value="ECO:0007669"/>
    <property type="project" value="UniProtKB-SubCell"/>
</dbReference>
<evidence type="ECO:0000256" key="6">
    <source>
        <dbReference type="ARBA" id="ARBA00023136"/>
    </source>
</evidence>
<proteinExistence type="predicted"/>
<keyword evidence="2" id="KW-0813">Transport</keyword>
<dbReference type="PANTHER" id="PTHR11101">
    <property type="entry name" value="PHOSPHATE TRANSPORTER"/>
    <property type="match status" value="1"/>
</dbReference>
<dbReference type="GeneID" id="80896448"/>
<keyword evidence="9" id="KW-1185">Reference proteome</keyword>
<feature type="transmembrane region" description="Helical" evidence="7">
    <location>
        <begin position="47"/>
        <end position="65"/>
    </location>
</feature>
<reference evidence="8" key="1">
    <citation type="journal article" date="2023" name="Access Microbiol">
        <title>De-novo genome assembly for Akanthomyces muscarius, a biocontrol agent of insect agricultural pests.</title>
        <authorList>
            <person name="Erdos Z."/>
            <person name="Studholme D.J."/>
            <person name="Raymond B."/>
            <person name="Sharma M."/>
        </authorList>
    </citation>
    <scope>NUCLEOTIDE SEQUENCE</scope>
    <source>
        <strain evidence="8">Ve6</strain>
    </source>
</reference>
<evidence type="ECO:0000256" key="7">
    <source>
        <dbReference type="SAM" id="Phobius"/>
    </source>
</evidence>
<evidence type="ECO:0000256" key="2">
    <source>
        <dbReference type="ARBA" id="ARBA00022448"/>
    </source>
</evidence>
<evidence type="ECO:0000256" key="3">
    <source>
        <dbReference type="ARBA" id="ARBA00022592"/>
    </source>
</evidence>
<dbReference type="Proteomes" id="UP001144673">
    <property type="component" value="Chromosome 5"/>
</dbReference>
<dbReference type="RefSeq" id="XP_056053427.1">
    <property type="nucleotide sequence ID" value="XM_056196260.1"/>
</dbReference>